<comment type="caution">
    <text evidence="3">The sequence shown here is derived from an EMBL/GenBank/DDBJ whole genome shotgun (WGS) entry which is preliminary data.</text>
</comment>
<sequence length="140" mass="15426">MNMDVSTLRSLHLRRLVEYHGFSCVTQETIDAFANNGTVVLFFAGDPARYPEANDVAVILPELAATFSGRFRIAVVAAGAEKSLQARYGVTVWPTLVFLQQGIKLGAISRMRDWGEYLREIALLLEHEPASISPAAEVMT</sequence>
<evidence type="ECO:0000256" key="2">
    <source>
        <dbReference type="PIRNR" id="PIRNR038934"/>
    </source>
</evidence>
<dbReference type="InterPro" id="IPR036249">
    <property type="entry name" value="Thioredoxin-like_sf"/>
</dbReference>
<dbReference type="InterPro" id="IPR010893">
    <property type="entry name" value="NiFe-hyd_mat_HyaE"/>
</dbReference>
<evidence type="ECO:0000313" key="3">
    <source>
        <dbReference type="EMBL" id="RNF62137.1"/>
    </source>
</evidence>
<dbReference type="PIRSF" id="PIRSF038934">
    <property type="entry name" value="HyaE_HupG"/>
    <property type="match status" value="1"/>
</dbReference>
<proteinExistence type="inferred from homology"/>
<name>A0A3M8R0R0_9PROT</name>
<organism evidence="3">
    <name type="scientific">Acidithiobacillus sulfuriphilus</name>
    <dbReference type="NCBI Taxonomy" id="1867749"/>
    <lineage>
        <taxon>Bacteria</taxon>
        <taxon>Pseudomonadati</taxon>
        <taxon>Pseudomonadota</taxon>
        <taxon>Acidithiobacillia</taxon>
        <taxon>Acidithiobacillales</taxon>
        <taxon>Acidithiobacillaceae</taxon>
        <taxon>Acidithiobacillus</taxon>
    </lineage>
</organism>
<gene>
    <name evidence="3" type="ORF">EC580_07805</name>
</gene>
<evidence type="ECO:0000256" key="1">
    <source>
        <dbReference type="ARBA" id="ARBA00009004"/>
    </source>
</evidence>
<accession>A0A3M8R0R0</accession>
<dbReference type="Gene3D" id="3.40.30.10">
    <property type="entry name" value="Glutaredoxin"/>
    <property type="match status" value="1"/>
</dbReference>
<dbReference type="EMBL" id="RIZI01000165">
    <property type="protein sequence ID" value="RNF62137.1"/>
    <property type="molecule type" value="Genomic_DNA"/>
</dbReference>
<reference evidence="3" key="1">
    <citation type="submission" date="2018-10" db="EMBL/GenBank/DDBJ databases">
        <title>Acidithiobacillus sulfuriphilus sp. nov.: an extremely acidophilic sulfur-oxidizing chemolithotroph isolated from a neutral pH environment.</title>
        <authorList>
            <person name="Falagan C."/>
            <person name="Moya-Beltran A."/>
            <person name="Quatrini R."/>
            <person name="Johnson D.B."/>
        </authorList>
    </citation>
    <scope>NUCLEOTIDE SEQUENCE [LARGE SCALE GENOMIC DNA]</scope>
    <source>
        <strain evidence="3">CJ-2</strain>
    </source>
</reference>
<dbReference type="AlphaFoldDB" id="A0A3M8R0R0"/>
<protein>
    <recommendedName>
        <fullName evidence="2">Hydrogenase expression/formation protein</fullName>
    </recommendedName>
</protein>
<dbReference type="SUPFAM" id="SSF52833">
    <property type="entry name" value="Thioredoxin-like"/>
    <property type="match status" value="1"/>
</dbReference>
<dbReference type="CDD" id="cd02965">
    <property type="entry name" value="HyaE"/>
    <property type="match status" value="1"/>
</dbReference>
<dbReference type="Pfam" id="PF07449">
    <property type="entry name" value="HyaE"/>
    <property type="match status" value="1"/>
</dbReference>
<comment type="similarity">
    <text evidence="1 2">Belongs to the HupG/HyaE family.</text>
</comment>